<dbReference type="GO" id="GO:0000209">
    <property type="term" value="P:protein polyubiquitination"/>
    <property type="evidence" value="ECO:0007669"/>
    <property type="project" value="InterPro"/>
</dbReference>
<feature type="region of interest" description="Disordered" evidence="5">
    <location>
        <begin position="234"/>
        <end position="253"/>
    </location>
</feature>
<dbReference type="GO" id="GO:0061630">
    <property type="term" value="F:ubiquitin protein ligase activity"/>
    <property type="evidence" value="ECO:0007669"/>
    <property type="project" value="InterPro"/>
</dbReference>
<name>A0A0C7N1U3_9SACH</name>
<reference evidence="7 8" key="1">
    <citation type="submission" date="2014-12" db="EMBL/GenBank/DDBJ databases">
        <authorList>
            <person name="Neuveglise Cecile"/>
        </authorList>
    </citation>
    <scope>NUCLEOTIDE SEQUENCE [LARGE SCALE GENOMIC DNA]</scope>
    <source>
        <strain evidence="7 8">CBS 12615</strain>
    </source>
</reference>
<dbReference type="Gene3D" id="4.10.1000.10">
    <property type="entry name" value="Zinc finger, CCCH-type"/>
    <property type="match status" value="1"/>
</dbReference>
<dbReference type="STRING" id="1245769.A0A0C7N1U3"/>
<gene>
    <name evidence="7" type="ORF">LALA0_S04e04236g</name>
</gene>
<dbReference type="InterPro" id="IPR036855">
    <property type="entry name" value="Znf_CCCH_sf"/>
</dbReference>
<dbReference type="AlphaFoldDB" id="A0A0C7N1U3"/>
<proteinExistence type="predicted"/>
<dbReference type="InterPro" id="IPR000571">
    <property type="entry name" value="Znf_CCCH"/>
</dbReference>
<protein>
    <submittedName>
        <fullName evidence="7">LALA0S04e04236g1_1</fullName>
    </submittedName>
</protein>
<dbReference type="InterPro" id="IPR045072">
    <property type="entry name" value="MKRN-like"/>
</dbReference>
<dbReference type="GO" id="GO:0008270">
    <property type="term" value="F:zinc ion binding"/>
    <property type="evidence" value="ECO:0007669"/>
    <property type="project" value="UniProtKB-KW"/>
</dbReference>
<feature type="compositionally biased region" description="Basic residues" evidence="5">
    <location>
        <begin position="82"/>
        <end position="91"/>
    </location>
</feature>
<feature type="compositionally biased region" description="Low complexity" evidence="5">
    <location>
        <begin position="57"/>
        <end position="81"/>
    </location>
</feature>
<feature type="region of interest" description="Disordered" evidence="5">
    <location>
        <begin position="1"/>
        <end position="100"/>
    </location>
</feature>
<evidence type="ECO:0000259" key="6">
    <source>
        <dbReference type="PROSITE" id="PS50103"/>
    </source>
</evidence>
<feature type="domain" description="C3H1-type" evidence="6">
    <location>
        <begin position="122"/>
        <end position="149"/>
    </location>
</feature>
<dbReference type="PANTHER" id="PTHR11224:SF10">
    <property type="entry name" value="IP09428P-RELATED"/>
    <property type="match status" value="1"/>
</dbReference>
<feature type="zinc finger region" description="C3H1-type" evidence="4">
    <location>
        <begin position="122"/>
        <end position="149"/>
    </location>
</feature>
<keyword evidence="1 4" id="KW-0479">Metal-binding</keyword>
<dbReference type="PANTHER" id="PTHR11224">
    <property type="entry name" value="MAKORIN-RELATED"/>
    <property type="match status" value="1"/>
</dbReference>
<dbReference type="EMBL" id="LN736363">
    <property type="protein sequence ID" value="CEP61946.1"/>
    <property type="molecule type" value="Genomic_DNA"/>
</dbReference>
<dbReference type="Proteomes" id="UP000054304">
    <property type="component" value="Unassembled WGS sequence"/>
</dbReference>
<dbReference type="OrthoDB" id="411372at2759"/>
<dbReference type="GeneID" id="34685389"/>
<dbReference type="Pfam" id="PF00642">
    <property type="entry name" value="zf-CCCH"/>
    <property type="match status" value="1"/>
</dbReference>
<feature type="region of interest" description="Disordered" evidence="5">
    <location>
        <begin position="342"/>
        <end position="364"/>
    </location>
</feature>
<dbReference type="SMART" id="SM00356">
    <property type="entry name" value="ZnF_C3H1"/>
    <property type="match status" value="2"/>
</dbReference>
<evidence type="ECO:0000256" key="5">
    <source>
        <dbReference type="SAM" id="MobiDB-lite"/>
    </source>
</evidence>
<evidence type="ECO:0000256" key="1">
    <source>
        <dbReference type="ARBA" id="ARBA00022723"/>
    </source>
</evidence>
<feature type="domain" description="C3H1-type" evidence="6">
    <location>
        <begin position="152"/>
        <end position="179"/>
    </location>
</feature>
<dbReference type="PROSITE" id="PS50103">
    <property type="entry name" value="ZF_C3H1"/>
    <property type="match status" value="2"/>
</dbReference>
<keyword evidence="8" id="KW-1185">Reference proteome</keyword>
<dbReference type="SUPFAM" id="SSF90229">
    <property type="entry name" value="CCCH zinc finger"/>
    <property type="match status" value="1"/>
</dbReference>
<dbReference type="RefSeq" id="XP_022628177.1">
    <property type="nucleotide sequence ID" value="XM_022772743.1"/>
</dbReference>
<organism evidence="7 8">
    <name type="scientific">Lachancea lanzarotensis</name>
    <dbReference type="NCBI Taxonomy" id="1245769"/>
    <lineage>
        <taxon>Eukaryota</taxon>
        <taxon>Fungi</taxon>
        <taxon>Dikarya</taxon>
        <taxon>Ascomycota</taxon>
        <taxon>Saccharomycotina</taxon>
        <taxon>Saccharomycetes</taxon>
        <taxon>Saccharomycetales</taxon>
        <taxon>Saccharomycetaceae</taxon>
        <taxon>Lachancea</taxon>
    </lineage>
</organism>
<dbReference type="HOGENOM" id="CLU_591924_0_0_1"/>
<evidence type="ECO:0000256" key="4">
    <source>
        <dbReference type="PROSITE-ProRule" id="PRU00723"/>
    </source>
</evidence>
<keyword evidence="3 4" id="KW-0862">Zinc</keyword>
<keyword evidence="2 4" id="KW-0863">Zinc-finger</keyword>
<dbReference type="Pfam" id="PF14608">
    <property type="entry name" value="zf-CCCH_2"/>
    <property type="match status" value="1"/>
</dbReference>
<evidence type="ECO:0000256" key="3">
    <source>
        <dbReference type="ARBA" id="ARBA00022833"/>
    </source>
</evidence>
<evidence type="ECO:0000313" key="8">
    <source>
        <dbReference type="Proteomes" id="UP000054304"/>
    </source>
</evidence>
<feature type="compositionally biased region" description="Low complexity" evidence="5">
    <location>
        <begin position="238"/>
        <end position="253"/>
    </location>
</feature>
<feature type="region of interest" description="Disordered" evidence="5">
    <location>
        <begin position="183"/>
        <end position="217"/>
    </location>
</feature>
<evidence type="ECO:0000313" key="7">
    <source>
        <dbReference type="EMBL" id="CEP61946.1"/>
    </source>
</evidence>
<accession>A0A0C7N1U3</accession>
<evidence type="ECO:0000256" key="2">
    <source>
        <dbReference type="ARBA" id="ARBA00022771"/>
    </source>
</evidence>
<feature type="zinc finger region" description="C3H1-type" evidence="4">
    <location>
        <begin position="152"/>
        <end position="179"/>
    </location>
</feature>
<sequence length="462" mass="50390">MAQRASKTKPNNQGSRPYAMGPPAGNGKSKMAHHRSTGPKVSSKQGGSSAGYFEETPVSVGSESSDSPSSPLESYHQQNQHQHQHQHHHSTSRQQSQSFSLNHQRAIFEHRLITKNSGPQKNYSHVPCRFFRQGACQAGDSCPFSHSLNPNAADATPCKYFERGHCRFGSKCANAHILSDGTRLNPPRPFHQGQGHGNGNKNSNSGPPAPMPIPLRDIPLSQLTKPKIFPSATSQLQSFSNNSSTRATTSAASTPNIQQYSAMGSNTSYFAPFTPQQQQQLANDFALIEEDEDDVGLDFDGEDFIPGELSDLLTPKELERRNSRSSLSRKLSWTDHSSAFPSASSTLLGSDPLNQGEPASAANSFSGLSSATSIEYSPPGSGSMAFGLAAPSFDYTYLQDQRQARSVWTKQDQPQMSSHYVNVDRLGLLMSGVRIKDEPEERSSANGQKLHQFYLGDLHQQV</sequence>